<sequence length="183" mass="19882">MKRFFIALCLMIALPVSAATKVLVTTNLGSFTIELNEQKAPISSANFLKYVKDGSYVGTIFHRVIPGFMAQGGGFDENMKQRPSYAAIINEATNGLKNDTATVAMARTSNPNSATRQFYINYANNDFLNASANNPGYAVFGKVVDGFSVVKKMAEIPTTTIPTMGMKDVPQQPIVIKAMKVIQ</sequence>
<evidence type="ECO:0000313" key="9">
    <source>
        <dbReference type="Proteomes" id="UP000516656"/>
    </source>
</evidence>
<dbReference type="InterPro" id="IPR029000">
    <property type="entry name" value="Cyclophilin-like_dom_sf"/>
</dbReference>
<comment type="similarity">
    <text evidence="1 4">Belongs to the cyclophilin-type PPIase family.</text>
</comment>
<dbReference type="GeneID" id="93397033"/>
<protein>
    <recommendedName>
        <fullName evidence="4">Peptidyl-prolyl cis-trans isomerase</fullName>
        <shortName evidence="4">PPIase</shortName>
        <ecNumber evidence="4">5.2.1.8</ecNumber>
    </recommendedName>
</protein>
<feature type="domain" description="PPIase cyclophilin-type" evidence="5">
    <location>
        <begin position="26"/>
        <end position="181"/>
    </location>
</feature>
<feature type="signal peptide" evidence="4">
    <location>
        <begin position="1"/>
        <end position="18"/>
    </location>
</feature>
<dbReference type="Gene3D" id="2.40.100.10">
    <property type="entry name" value="Cyclophilin-like"/>
    <property type="match status" value="1"/>
</dbReference>
<dbReference type="PANTHER" id="PTHR43246">
    <property type="entry name" value="PEPTIDYL-PROLYL CIS-TRANS ISOMERASE CYP38, CHLOROPLASTIC"/>
    <property type="match status" value="1"/>
</dbReference>
<feature type="chain" id="PRO_5011325637" description="Peptidyl-prolyl cis-trans isomerase" evidence="4">
    <location>
        <begin position="19"/>
        <end position="183"/>
    </location>
</feature>
<evidence type="ECO:0000313" key="8">
    <source>
        <dbReference type="Proteomes" id="UP000218676"/>
    </source>
</evidence>
<keyword evidence="2 4" id="KW-0697">Rotamase</keyword>
<evidence type="ECO:0000313" key="7">
    <source>
        <dbReference type="EMBL" id="QOD55921.1"/>
    </source>
</evidence>
<dbReference type="GO" id="GO:0006457">
    <property type="term" value="P:protein folding"/>
    <property type="evidence" value="ECO:0007669"/>
    <property type="project" value="InterPro"/>
</dbReference>
<dbReference type="SUPFAM" id="SSF50891">
    <property type="entry name" value="Cyclophilin-like"/>
    <property type="match status" value="1"/>
</dbReference>
<dbReference type="Pfam" id="PF00160">
    <property type="entry name" value="Pro_isomerase"/>
    <property type="match status" value="1"/>
</dbReference>
<dbReference type="Proteomes" id="UP000516656">
    <property type="component" value="Chromosome 1"/>
</dbReference>
<dbReference type="EC" id="5.2.1.8" evidence="4"/>
<comment type="catalytic activity">
    <reaction evidence="4">
        <text>[protein]-peptidylproline (omega=180) = [protein]-peptidylproline (omega=0)</text>
        <dbReference type="Rhea" id="RHEA:16237"/>
        <dbReference type="Rhea" id="RHEA-COMP:10747"/>
        <dbReference type="Rhea" id="RHEA-COMP:10748"/>
        <dbReference type="ChEBI" id="CHEBI:83833"/>
        <dbReference type="ChEBI" id="CHEBI:83834"/>
        <dbReference type="EC" id="5.2.1.8"/>
    </reaction>
</comment>
<gene>
    <name evidence="7" type="ORF">IC627_11640</name>
    <name evidence="6" type="ORF">PDPUS_1_00817</name>
</gene>
<evidence type="ECO:0000256" key="1">
    <source>
        <dbReference type="ARBA" id="ARBA00007365"/>
    </source>
</evidence>
<accession>A0A1Q9H6M3</accession>
<evidence type="ECO:0000256" key="3">
    <source>
        <dbReference type="ARBA" id="ARBA00023235"/>
    </source>
</evidence>
<reference evidence="6" key="1">
    <citation type="journal article" date="2017" name="Genome Announc.">
        <title>Whole-Genome Sequence of Photobacterium damselae subsp. piscicida Strain 91-197, Isolated from Hybrid Striped Bass (Morone sp.) in the United States.</title>
        <authorList>
            <person name="Teru Y."/>
            <person name="Hikima J."/>
            <person name="Kono T."/>
            <person name="Sakai M."/>
            <person name="Takano T."/>
            <person name="Hawke J.P."/>
            <person name="Takeyama H."/>
            <person name="Aoki T."/>
        </authorList>
    </citation>
    <scope>NUCLEOTIDE SEQUENCE</scope>
    <source>
        <strain evidence="6">91-197</strain>
    </source>
</reference>
<dbReference type="RefSeq" id="WP_065170094.1">
    <property type="nucleotide sequence ID" value="NZ_AP018045.1"/>
</dbReference>
<dbReference type="PROSITE" id="PS50072">
    <property type="entry name" value="CSA_PPIASE_2"/>
    <property type="match status" value="1"/>
</dbReference>
<dbReference type="PRINTS" id="PR00153">
    <property type="entry name" value="CSAPPISMRASE"/>
</dbReference>
<comment type="function">
    <text evidence="4">PPIases accelerate the folding of proteins. It catalyzes the cis-trans isomerization of proline imidic peptide bonds in oligopeptides.</text>
</comment>
<dbReference type="Proteomes" id="UP000218676">
    <property type="component" value="Chromosome 1"/>
</dbReference>
<evidence type="ECO:0000256" key="4">
    <source>
        <dbReference type="RuleBase" id="RU363019"/>
    </source>
</evidence>
<reference evidence="7 9" key="3">
    <citation type="submission" date="2020-09" db="EMBL/GenBank/DDBJ databases">
        <title>Complete, closed and curated genome sequences of Photobacterium damselae subsp. piscicida isolates from Australia indicate localised evolution and additional plasmid-borne pathogenicity mechanisms.</title>
        <authorList>
            <person name="Baseggio L."/>
            <person name="Silayeva O."/>
            <person name="Buller N."/>
            <person name="Landos M."/>
            <person name="Engelstaedter J."/>
            <person name="Barnes A.C."/>
        </authorList>
    </citation>
    <scope>NUCLEOTIDE SEQUENCE [LARGE SCALE GENOMIC DNA]</scope>
    <source>
        <strain evidence="7 9">AS-16-0540-1</strain>
    </source>
</reference>
<dbReference type="GO" id="GO:0003755">
    <property type="term" value="F:peptidyl-prolyl cis-trans isomerase activity"/>
    <property type="evidence" value="ECO:0007669"/>
    <property type="project" value="UniProtKB-UniRule"/>
</dbReference>
<evidence type="ECO:0000256" key="2">
    <source>
        <dbReference type="ARBA" id="ARBA00023110"/>
    </source>
</evidence>
<organism evidence="7 9">
    <name type="scientific">Photobacterium damsela subsp. piscicida</name>
    <name type="common">Pasteurella piscicida</name>
    <dbReference type="NCBI Taxonomy" id="38294"/>
    <lineage>
        <taxon>Bacteria</taxon>
        <taxon>Pseudomonadati</taxon>
        <taxon>Pseudomonadota</taxon>
        <taxon>Gammaproteobacteria</taxon>
        <taxon>Vibrionales</taxon>
        <taxon>Vibrionaceae</taxon>
        <taxon>Photobacterium</taxon>
    </lineage>
</organism>
<name>A0A1Q9H6M3_PHODP</name>
<keyword evidence="4" id="KW-0732">Signal</keyword>
<dbReference type="EMBL" id="CP061854">
    <property type="protein sequence ID" value="QOD55921.1"/>
    <property type="molecule type" value="Genomic_DNA"/>
</dbReference>
<dbReference type="AlphaFoldDB" id="A0A1Q9H6M3"/>
<evidence type="ECO:0000259" key="5">
    <source>
        <dbReference type="PROSITE" id="PS50072"/>
    </source>
</evidence>
<keyword evidence="3 4" id="KW-0413">Isomerase</keyword>
<dbReference type="InterPro" id="IPR044665">
    <property type="entry name" value="E_coli_cyclophilin_A-like"/>
</dbReference>
<evidence type="ECO:0000313" key="6">
    <source>
        <dbReference type="EMBL" id="BAX52191.1"/>
    </source>
</evidence>
<proteinExistence type="inferred from homology"/>
<dbReference type="EMBL" id="AP018045">
    <property type="protein sequence ID" value="BAX52191.1"/>
    <property type="molecule type" value="Genomic_DNA"/>
</dbReference>
<dbReference type="InterPro" id="IPR020892">
    <property type="entry name" value="Cyclophilin-type_PPIase_CS"/>
</dbReference>
<reference evidence="8" key="2">
    <citation type="submission" date="2017-05" db="EMBL/GenBank/DDBJ databases">
        <title>Whole genome sequence of fish pathogenic bacteria, Photobacterium damselae subsp. piscicida, strain 91-197, isolated from hybrid striped bass (Morone sp.) in USA.</title>
        <authorList>
            <person name="Teru Y."/>
            <person name="Hikima J."/>
            <person name="Kono T."/>
            <person name="Sakai M."/>
            <person name="Takano T."/>
            <person name="Hawke J.P."/>
            <person name="Takeyama H."/>
            <person name="Aoki T."/>
        </authorList>
    </citation>
    <scope>NUCLEOTIDE SEQUENCE [LARGE SCALE GENOMIC DNA]</scope>
    <source>
        <strain evidence="8">91-197</strain>
    </source>
</reference>
<dbReference type="InterPro" id="IPR002130">
    <property type="entry name" value="Cyclophilin-type_PPIase_dom"/>
</dbReference>
<dbReference type="PROSITE" id="PS00170">
    <property type="entry name" value="CSA_PPIASE_1"/>
    <property type="match status" value="1"/>
</dbReference>